<feature type="region of interest" description="Disordered" evidence="10">
    <location>
        <begin position="544"/>
        <end position="589"/>
    </location>
</feature>
<evidence type="ECO:0000256" key="7">
    <source>
        <dbReference type="ARBA" id="ARBA00093374"/>
    </source>
</evidence>
<evidence type="ECO:0000259" key="11">
    <source>
        <dbReference type="PROSITE" id="PS50102"/>
    </source>
</evidence>
<evidence type="ECO:0000256" key="9">
    <source>
        <dbReference type="PROSITE-ProRule" id="PRU00176"/>
    </source>
</evidence>
<dbReference type="InterPro" id="IPR003107">
    <property type="entry name" value="HAT"/>
</dbReference>
<keyword evidence="4 9" id="KW-0694">RNA-binding</keyword>
<keyword evidence="6" id="KW-0539">Nucleus</keyword>
<dbReference type="PROSITE" id="PS50102">
    <property type="entry name" value="RRM"/>
    <property type="match status" value="4"/>
</dbReference>
<protein>
    <recommendedName>
        <fullName evidence="8">U4/U6 snRNA-associated-splicing factor PRP24</fullName>
    </recommendedName>
</protein>
<feature type="domain" description="RRM" evidence="11">
    <location>
        <begin position="886"/>
        <end position="958"/>
    </location>
</feature>
<evidence type="ECO:0000256" key="3">
    <source>
        <dbReference type="ARBA" id="ARBA00022737"/>
    </source>
</evidence>
<dbReference type="InterPro" id="IPR035979">
    <property type="entry name" value="RBD_domain_sf"/>
</dbReference>
<evidence type="ECO:0000256" key="8">
    <source>
        <dbReference type="ARBA" id="ARBA00093627"/>
    </source>
</evidence>
<dbReference type="InterPro" id="IPR012677">
    <property type="entry name" value="Nucleotide-bd_a/b_plait_sf"/>
</dbReference>
<evidence type="ECO:0000256" key="5">
    <source>
        <dbReference type="ARBA" id="ARBA00023187"/>
    </source>
</evidence>
<evidence type="ECO:0000256" key="10">
    <source>
        <dbReference type="SAM" id="MobiDB-lite"/>
    </source>
</evidence>
<dbReference type="GO" id="GO:0003723">
    <property type="term" value="F:RNA binding"/>
    <property type="evidence" value="ECO:0007669"/>
    <property type="project" value="UniProtKB-UniRule"/>
</dbReference>
<name>A0A2S7YBR1_BEABA</name>
<dbReference type="SMART" id="SM00360">
    <property type="entry name" value="RRM"/>
    <property type="match status" value="4"/>
</dbReference>
<feature type="domain" description="RRM" evidence="11">
    <location>
        <begin position="675"/>
        <end position="775"/>
    </location>
</feature>
<dbReference type="OrthoDB" id="360390at2759"/>
<evidence type="ECO:0000313" key="12">
    <source>
        <dbReference type="EMBL" id="PQK13383.1"/>
    </source>
</evidence>
<proteinExistence type="predicted"/>
<sequence length="1066" mass="119527">MTADRPPATMANPVGEESWLSYLEEATRDATDLEQSVNIVELYKKATTAEPGSLKTWLAYCHYFSSLRAASASAETAWSDEEKAIGQEVFSLRAELNLWQQGYEAIKYRVGDSHLLWDKWIAIEQDNLATNKRPETVTRIANEYKRRLATPHITWELTSQSFSSFLSEHDKSAWESSMKEVTSSAQKIKAIITARDPFEMQINKSVRQGDLDSQRKVMMEYLAWETTQSWKDQDDPQLAADICSALHDRALSGIFAFDEPVWYGYISFLSARPQLHSLEKLFDATRRAVHHCPSSGRLWARYILCAEEVQLSFEEIESIKALAAKQEQLYSNGMDNIIEMYQSWCGYVKRSVMIATNGDEIVDVADAAIASCLDDVRARGSKLYGKDYQGDPKLRLERIYLQFLTEVKDAVPQARALWKKLANVKLYADTYEFWTRYYTWEMSVFWSELQQNQGPSSIPSDRIPSLATEVLHKASLRRSIDWPEKVLELYMQHCNDYESPVSLRKCLDSVFRAEKGVKKRREREQQEQVAAYAAYYSSAVQEVHGPAGEDAHTVNKRKHDSTNDDESGQVSAKRQKSMQDDDADSTTYQTVKRDRENSTIIIFNLPPDATQSKVRQYFRDYGHVKNFTAFVKEEDGNSITALVELTSSSEAESALLRDQKYFGEHQIQVKSGHDLTVYVANYPPAADEKYVRELFQDCGEILSIRWPSLKVNAHRRFCYVSFRDQASAANAVGKEGKLLEGKYKLLSKLSNPDHKKRREGAVTEGREVHVANLDNAVVESDIRDIFSKFGNVTRVNIPRGLSGKHRGFCFLDFETKEQAEKAVSELNNTKFRRQILQVSLSKVSKVKTTAKNVGAAAVDTNGDTSMNTNVVEKKDNATAAEDFSARTIALLGLPDTINDARVQKLVEPFGPLVRLVMQPMHGGAIIEFADAASAGKAALQLHSMEYEGYKLRTGSPDQLRHARAERGDGQTAAKLKDKETANGDIGNMNSINSGFMPAPSGLRRPRTARSGPKRGLGFGPWKAVGSSTEAASKSSSTPEPKKSNADFKAMFIAGVGKNGGENGSVT</sequence>
<evidence type="ECO:0000256" key="2">
    <source>
        <dbReference type="ARBA" id="ARBA00022664"/>
    </source>
</evidence>
<dbReference type="GO" id="GO:0005688">
    <property type="term" value="C:U6 snRNP"/>
    <property type="evidence" value="ECO:0007669"/>
    <property type="project" value="UniProtKB-ARBA"/>
</dbReference>
<gene>
    <name evidence="12" type="ORF">BB8028_0004g03140</name>
</gene>
<comment type="function">
    <text evidence="7">Functions as a recycling factor of the spliceosome, a machinery that forms on each precursor-messenger RNA (pre-mRNA) and catalyzes the removal of introns. Chaperones the re-annealing of U4 and U6 snRNAs (small nuclear RNAs) released from previous rounds of splicing, an initial step in reforming the U4/U6-U5 tri-snRNP (small nuclear ribonucleoprotein) that can reassemble into another spliceosome complex; this step involves binding U6 and facilitating the unwinding of the U6 internal stem loop, followed by base-pairing of U6 to U4.</text>
</comment>
<dbReference type="CDD" id="cd00590">
    <property type="entry name" value="RRM_SF"/>
    <property type="match status" value="1"/>
</dbReference>
<evidence type="ECO:0000256" key="1">
    <source>
        <dbReference type="ARBA" id="ARBA00004123"/>
    </source>
</evidence>
<comment type="subcellular location">
    <subcellularLocation>
        <location evidence="1">Nucleus</location>
    </subcellularLocation>
</comment>
<dbReference type="Gene3D" id="3.30.70.330">
    <property type="match status" value="4"/>
</dbReference>
<feature type="domain" description="RRM" evidence="11">
    <location>
        <begin position="766"/>
        <end position="843"/>
    </location>
</feature>
<dbReference type="PANTHER" id="PTHR10352">
    <property type="entry name" value="EUKARYOTIC TRANSLATION INITIATION FACTOR 3 SUBUNIT G"/>
    <property type="match status" value="1"/>
</dbReference>
<dbReference type="CDD" id="cd12297">
    <property type="entry name" value="RRM2_Prp24"/>
    <property type="match status" value="1"/>
</dbReference>
<keyword evidence="3" id="KW-0677">Repeat</keyword>
<dbReference type="Pfam" id="PF16842">
    <property type="entry name" value="RRM_occluded"/>
    <property type="match status" value="1"/>
</dbReference>
<dbReference type="SUPFAM" id="SSF54928">
    <property type="entry name" value="RNA-binding domain, RBD"/>
    <property type="match status" value="3"/>
</dbReference>
<dbReference type="InterPro" id="IPR034398">
    <property type="entry name" value="Prp24_RRM2"/>
</dbReference>
<dbReference type="GO" id="GO:0006397">
    <property type="term" value="P:mRNA processing"/>
    <property type="evidence" value="ECO:0007669"/>
    <property type="project" value="UniProtKB-KW"/>
</dbReference>
<reference evidence="12 13" key="1">
    <citation type="submission" date="2016-07" db="EMBL/GenBank/DDBJ databases">
        <title>Comparative genomics of the entomopathogenic fungus Beauveria bassiana.</title>
        <authorList>
            <person name="Valero Jimenez C.A."/>
            <person name="Zwaan B.J."/>
            <person name="Van Kan J.A."/>
            <person name="Takken W."/>
            <person name="Debets A.J."/>
            <person name="Schoustra S.E."/>
            <person name="Koenraadt C.J."/>
        </authorList>
    </citation>
    <scope>NUCLEOTIDE SEQUENCE [LARGE SCALE GENOMIC DNA]</scope>
    <source>
        <strain evidence="12 13">ARSEF 8028</strain>
    </source>
</reference>
<dbReference type="InterPro" id="IPR011990">
    <property type="entry name" value="TPR-like_helical_dom_sf"/>
</dbReference>
<feature type="region of interest" description="Disordered" evidence="10">
    <location>
        <begin position="981"/>
        <end position="1046"/>
    </location>
</feature>
<organism evidence="12 13">
    <name type="scientific">Beauveria bassiana</name>
    <name type="common">White muscardine disease fungus</name>
    <name type="synonym">Tritirachium shiotae</name>
    <dbReference type="NCBI Taxonomy" id="176275"/>
    <lineage>
        <taxon>Eukaryota</taxon>
        <taxon>Fungi</taxon>
        <taxon>Dikarya</taxon>
        <taxon>Ascomycota</taxon>
        <taxon>Pezizomycotina</taxon>
        <taxon>Sordariomycetes</taxon>
        <taxon>Hypocreomycetidae</taxon>
        <taxon>Hypocreales</taxon>
        <taxon>Cordycipitaceae</taxon>
        <taxon>Beauveria</taxon>
    </lineage>
</organism>
<feature type="compositionally biased region" description="Low complexity" evidence="10">
    <location>
        <begin position="1026"/>
        <end position="1038"/>
    </location>
</feature>
<feature type="domain" description="RRM" evidence="11">
    <location>
        <begin position="598"/>
        <end position="674"/>
    </location>
</feature>
<evidence type="ECO:0000256" key="4">
    <source>
        <dbReference type="ARBA" id="ARBA00022884"/>
    </source>
</evidence>
<evidence type="ECO:0000256" key="6">
    <source>
        <dbReference type="ARBA" id="ARBA00023242"/>
    </source>
</evidence>
<dbReference type="Proteomes" id="UP000237441">
    <property type="component" value="Unassembled WGS sequence"/>
</dbReference>
<dbReference type="Gene3D" id="1.25.40.10">
    <property type="entry name" value="Tetratricopeptide repeat domain"/>
    <property type="match status" value="1"/>
</dbReference>
<dbReference type="InterPro" id="IPR000504">
    <property type="entry name" value="RRM_dom"/>
</dbReference>
<dbReference type="FunFam" id="3.30.70.330:FF:000365">
    <property type="entry name" value="U4/U6 snRNA-associated-splicing factor PRP24"/>
    <property type="match status" value="1"/>
</dbReference>
<evidence type="ECO:0000313" key="13">
    <source>
        <dbReference type="Proteomes" id="UP000237441"/>
    </source>
</evidence>
<keyword evidence="5" id="KW-0508">mRNA splicing</keyword>
<accession>A0A2S7YBR1</accession>
<dbReference type="EMBL" id="JRHA01000004">
    <property type="protein sequence ID" value="PQK13383.1"/>
    <property type="molecule type" value="Genomic_DNA"/>
</dbReference>
<comment type="caution">
    <text evidence="12">The sequence shown here is derived from an EMBL/GenBank/DDBJ whole genome shotgun (WGS) entry which is preliminary data.</text>
</comment>
<keyword evidence="2" id="KW-0507">mRNA processing</keyword>
<dbReference type="Pfam" id="PF00076">
    <property type="entry name" value="RRM_1"/>
    <property type="match status" value="3"/>
</dbReference>
<dbReference type="SMART" id="SM00386">
    <property type="entry name" value="HAT"/>
    <property type="match status" value="4"/>
</dbReference>
<dbReference type="InterPro" id="IPR031766">
    <property type="entry name" value="RRM_occluded"/>
</dbReference>
<dbReference type="AlphaFoldDB" id="A0A2S7YBR1"/>
<dbReference type="GO" id="GO:0008380">
    <property type="term" value="P:RNA splicing"/>
    <property type="evidence" value="ECO:0007669"/>
    <property type="project" value="UniProtKB-KW"/>
</dbReference>
<dbReference type="SUPFAM" id="SSF48452">
    <property type="entry name" value="TPR-like"/>
    <property type="match status" value="1"/>
</dbReference>